<organism evidence="2 3">
    <name type="scientific">Durusdinium trenchii</name>
    <dbReference type="NCBI Taxonomy" id="1381693"/>
    <lineage>
        <taxon>Eukaryota</taxon>
        <taxon>Sar</taxon>
        <taxon>Alveolata</taxon>
        <taxon>Dinophyceae</taxon>
        <taxon>Suessiales</taxon>
        <taxon>Symbiodiniaceae</taxon>
        <taxon>Durusdinium</taxon>
    </lineage>
</organism>
<evidence type="ECO:0000313" key="2">
    <source>
        <dbReference type="EMBL" id="CAK9023846.1"/>
    </source>
</evidence>
<proteinExistence type="predicted"/>
<comment type="caution">
    <text evidence="2">The sequence shown here is derived from an EMBL/GenBank/DDBJ whole genome shotgun (WGS) entry which is preliminary data.</text>
</comment>
<feature type="compositionally biased region" description="Polar residues" evidence="1">
    <location>
        <begin position="79"/>
        <end position="97"/>
    </location>
</feature>
<keyword evidence="3" id="KW-1185">Reference proteome</keyword>
<sequence>MSKPCPSETPKISEEVIALVRGLRASGQLENVIAAIDAQDAYDIHQDEVWSGMNDSCKRRLTSSPGHSTHGFELVEPSGSNSLTPKQQPVTPVTHSASKVYGGKGSEKTPLPEGILSSDEWGRTLCTLPKVKDRKLRYWELVQKSQSDTELSDYLVWIKRAGIRSSKVDDLRGYMSHIGFDPEFEARKITYPGGLFSVRKNPPLSLSVLQSAVHAEHGPVLRQEPWNH</sequence>
<reference evidence="2 3" key="1">
    <citation type="submission" date="2024-02" db="EMBL/GenBank/DDBJ databases">
        <authorList>
            <person name="Chen Y."/>
            <person name="Shah S."/>
            <person name="Dougan E. K."/>
            <person name="Thang M."/>
            <person name="Chan C."/>
        </authorList>
    </citation>
    <scope>NUCLEOTIDE SEQUENCE [LARGE SCALE GENOMIC DNA]</scope>
</reference>
<dbReference type="EMBL" id="CAXAMM010010649">
    <property type="protein sequence ID" value="CAK9023846.1"/>
    <property type="molecule type" value="Genomic_DNA"/>
</dbReference>
<accession>A0ABP0KAL7</accession>
<gene>
    <name evidence="2" type="ORF">SCF082_LOCUS16368</name>
</gene>
<feature type="region of interest" description="Disordered" evidence="1">
    <location>
        <begin position="79"/>
        <end position="114"/>
    </location>
</feature>
<name>A0ABP0KAL7_9DINO</name>
<protein>
    <submittedName>
        <fullName evidence="2">Uncharacterized protein</fullName>
    </submittedName>
</protein>
<dbReference type="Proteomes" id="UP001642464">
    <property type="component" value="Unassembled WGS sequence"/>
</dbReference>
<evidence type="ECO:0000256" key="1">
    <source>
        <dbReference type="SAM" id="MobiDB-lite"/>
    </source>
</evidence>
<evidence type="ECO:0000313" key="3">
    <source>
        <dbReference type="Proteomes" id="UP001642464"/>
    </source>
</evidence>